<dbReference type="EMBL" id="JBBPBM010000010">
    <property type="protein sequence ID" value="KAK8565374.1"/>
    <property type="molecule type" value="Genomic_DNA"/>
</dbReference>
<protein>
    <submittedName>
        <fullName evidence="2">Uncharacterized protein</fullName>
    </submittedName>
</protein>
<evidence type="ECO:0000256" key="1">
    <source>
        <dbReference type="SAM" id="MobiDB-lite"/>
    </source>
</evidence>
<evidence type="ECO:0000313" key="3">
    <source>
        <dbReference type="Proteomes" id="UP001472677"/>
    </source>
</evidence>
<name>A0ABR2ETL7_9ROSI</name>
<keyword evidence="3" id="KW-1185">Reference proteome</keyword>
<evidence type="ECO:0000313" key="2">
    <source>
        <dbReference type="EMBL" id="KAK8565374.1"/>
    </source>
</evidence>
<sequence>MYVDKEDLRDSKKGRSHGLNLEGLHGDEQPSKVFSGVVAGDEDMDEQGYENKIGGPKAVGDVESRGTGSVELSYASMATKNLVEPGKSSLSKGVSIDDVIMLEEDYIIDKNGLLPMPTLGL</sequence>
<dbReference type="Proteomes" id="UP001472677">
    <property type="component" value="Unassembled WGS sequence"/>
</dbReference>
<proteinExistence type="predicted"/>
<comment type="caution">
    <text evidence="2">The sequence shown here is derived from an EMBL/GenBank/DDBJ whole genome shotgun (WGS) entry which is preliminary data.</text>
</comment>
<accession>A0ABR2ETL7</accession>
<reference evidence="2 3" key="1">
    <citation type="journal article" date="2024" name="G3 (Bethesda)">
        <title>Genome assembly of Hibiscus sabdariffa L. provides insights into metabolisms of medicinal natural products.</title>
        <authorList>
            <person name="Kim T."/>
        </authorList>
    </citation>
    <scope>NUCLEOTIDE SEQUENCE [LARGE SCALE GENOMIC DNA]</scope>
    <source>
        <strain evidence="2">TK-2024</strain>
        <tissue evidence="2">Old leaves</tissue>
    </source>
</reference>
<feature type="compositionally biased region" description="Basic and acidic residues" evidence="1">
    <location>
        <begin position="1"/>
        <end position="13"/>
    </location>
</feature>
<organism evidence="2 3">
    <name type="scientific">Hibiscus sabdariffa</name>
    <name type="common">roselle</name>
    <dbReference type="NCBI Taxonomy" id="183260"/>
    <lineage>
        <taxon>Eukaryota</taxon>
        <taxon>Viridiplantae</taxon>
        <taxon>Streptophyta</taxon>
        <taxon>Embryophyta</taxon>
        <taxon>Tracheophyta</taxon>
        <taxon>Spermatophyta</taxon>
        <taxon>Magnoliopsida</taxon>
        <taxon>eudicotyledons</taxon>
        <taxon>Gunneridae</taxon>
        <taxon>Pentapetalae</taxon>
        <taxon>rosids</taxon>
        <taxon>malvids</taxon>
        <taxon>Malvales</taxon>
        <taxon>Malvaceae</taxon>
        <taxon>Malvoideae</taxon>
        <taxon>Hibiscus</taxon>
    </lineage>
</organism>
<feature type="region of interest" description="Disordered" evidence="1">
    <location>
        <begin position="1"/>
        <end position="32"/>
    </location>
</feature>
<gene>
    <name evidence="2" type="ORF">V6N12_058937</name>
</gene>